<feature type="transmembrane region" description="Helical" evidence="8">
    <location>
        <begin position="24"/>
        <end position="44"/>
    </location>
</feature>
<feature type="domain" description="Methanolan biosynthesis EpsI" evidence="9">
    <location>
        <begin position="316"/>
        <end position="509"/>
    </location>
</feature>
<dbReference type="InterPro" id="IPR017540">
    <property type="entry name" value="Exosortase-1"/>
</dbReference>
<dbReference type="NCBIfam" id="TIGR02914">
    <property type="entry name" value="EpsI_fam"/>
    <property type="match status" value="1"/>
</dbReference>
<dbReference type="Proteomes" id="UP000011864">
    <property type="component" value="Chromosome"/>
</dbReference>
<dbReference type="KEGG" id="gps:C427_4222"/>
<dbReference type="InterPro" id="IPR014263">
    <property type="entry name" value="Methanolan_biosynth_EpsI"/>
</dbReference>
<name>K7ADN2_9ALTE</name>
<evidence type="ECO:0000256" key="3">
    <source>
        <dbReference type="ARBA" id="ARBA00022670"/>
    </source>
</evidence>
<feature type="transmembrane region" description="Helical" evidence="8">
    <location>
        <begin position="110"/>
        <end position="129"/>
    </location>
</feature>
<evidence type="ECO:0000313" key="10">
    <source>
        <dbReference type="EMBL" id="AGH46327.1"/>
    </source>
</evidence>
<dbReference type="Pfam" id="PF11984">
    <property type="entry name" value="DUF3485"/>
    <property type="match status" value="1"/>
</dbReference>
<dbReference type="GO" id="GO:0005886">
    <property type="term" value="C:plasma membrane"/>
    <property type="evidence" value="ECO:0007669"/>
    <property type="project" value="UniProtKB-SubCell"/>
</dbReference>
<dbReference type="InterPro" id="IPR026392">
    <property type="entry name" value="Exo/Archaeosortase_dom"/>
</dbReference>
<keyword evidence="11" id="KW-1185">Reference proteome</keyword>
<evidence type="ECO:0000256" key="7">
    <source>
        <dbReference type="ARBA" id="ARBA00023136"/>
    </source>
</evidence>
<evidence type="ECO:0000256" key="1">
    <source>
        <dbReference type="ARBA" id="ARBA00004651"/>
    </source>
</evidence>
<evidence type="ECO:0000256" key="6">
    <source>
        <dbReference type="ARBA" id="ARBA00022989"/>
    </source>
</evidence>
<keyword evidence="2" id="KW-1003">Cell membrane</keyword>
<dbReference type="RefSeq" id="WP_007643255.1">
    <property type="nucleotide sequence ID" value="NC_020514.1"/>
</dbReference>
<dbReference type="NCBIfam" id="TIGR04178">
    <property type="entry name" value="exo_archaeo"/>
    <property type="match status" value="1"/>
</dbReference>
<dbReference type="STRING" id="1129794.C427_4222"/>
<proteinExistence type="predicted"/>
<keyword evidence="7 8" id="KW-0472">Membrane</keyword>
<dbReference type="NCBIfam" id="TIGR03109">
    <property type="entry name" value="exosort_XrtA"/>
    <property type="match status" value="1"/>
</dbReference>
<dbReference type="GO" id="GO:0006508">
    <property type="term" value="P:proteolysis"/>
    <property type="evidence" value="ECO:0007669"/>
    <property type="project" value="UniProtKB-KW"/>
</dbReference>
<dbReference type="OrthoDB" id="9797363at2"/>
<feature type="transmembrane region" description="Helical" evidence="8">
    <location>
        <begin position="85"/>
        <end position="104"/>
    </location>
</feature>
<protein>
    <submittedName>
        <fullName evidence="10">Transmembrane protein EpsH</fullName>
    </submittedName>
</protein>
<comment type="subcellular location">
    <subcellularLocation>
        <location evidence="1">Cell membrane</location>
        <topology evidence="1">Multi-pass membrane protein</topology>
    </subcellularLocation>
</comment>
<feature type="transmembrane region" description="Helical" evidence="8">
    <location>
        <begin position="224"/>
        <end position="251"/>
    </location>
</feature>
<keyword evidence="4 8" id="KW-0812">Transmembrane</keyword>
<dbReference type="PATRIC" id="fig|1129794.4.peg.4203"/>
<dbReference type="EMBL" id="CP003837">
    <property type="protein sequence ID" value="AGH46327.1"/>
    <property type="molecule type" value="Genomic_DNA"/>
</dbReference>
<evidence type="ECO:0000256" key="2">
    <source>
        <dbReference type="ARBA" id="ARBA00022475"/>
    </source>
</evidence>
<reference evidence="10 11" key="1">
    <citation type="journal article" date="2013" name="Genome Announc.">
        <title>Complete Genome Sequence of Glaciecola psychrophila Strain 170T.</title>
        <authorList>
            <person name="Yin J."/>
            <person name="Chen J."/>
            <person name="Liu G."/>
            <person name="Yu Y."/>
            <person name="Song L."/>
            <person name="Wang X."/>
            <person name="Qu X."/>
        </authorList>
    </citation>
    <scope>NUCLEOTIDE SEQUENCE [LARGE SCALE GENOMIC DNA]</scope>
    <source>
        <strain evidence="10 11">170</strain>
    </source>
</reference>
<sequence length="513" mass="57757">MNDSIEQGLTPENTHKPSMHSVKLVLIGLLLVASAWVLVFWQGITTAVDIWIISDVFNHCLFVLPGALFLIYIKRSELNLHDVKPNYLVLLLCIGSLTLYAIGLAGDVQLFMHVATFTFLPLIIWAFIGNCVAYKILFPLVFILFCIPIGEELIPALQEVTADLSMVMLKWSGIPVYRSGLYIEIPQGQFLVAEACSGISFFIASVVIGSLYAYLNMQSAKRRILFMGISIIFPIIANAIRVFGIIMTGYLSDMEYAVGADHLIYGWVFFSFVIVCLLGLGELIREKHFTALKSQTDRPSSKGLSVKSCYQSSVSIIAVMLLFLVWFNSINTQLNVPGNEDNLSASLQAEQDLSSATYISAWKPEFTQPYQEFQFLRQINNVPVDVYVVWYPRGHGELISSLNRLYPEKSWTLESKSAYQLDDGQNMDLAIIVNPRSKRLLSYWYVIDGKVFTNNRMAKLYEIYKILMGSYVGSGLVAISQTTDNVSRQQDSSSFTELTKDNIKTLSQYFDFD</sequence>
<gene>
    <name evidence="10" type="ORF">C427_4222</name>
</gene>
<evidence type="ECO:0000313" key="11">
    <source>
        <dbReference type="Proteomes" id="UP000011864"/>
    </source>
</evidence>
<evidence type="ECO:0000256" key="4">
    <source>
        <dbReference type="ARBA" id="ARBA00022692"/>
    </source>
</evidence>
<feature type="transmembrane region" description="Helical" evidence="8">
    <location>
        <begin position="136"/>
        <end position="157"/>
    </location>
</feature>
<dbReference type="InterPro" id="IPR013426">
    <property type="entry name" value="EpsH-like"/>
</dbReference>
<keyword evidence="5" id="KW-0378">Hydrolase</keyword>
<keyword evidence="6 8" id="KW-1133">Transmembrane helix</keyword>
<keyword evidence="3" id="KW-0645">Protease</keyword>
<dbReference type="InterPro" id="IPR019127">
    <property type="entry name" value="Exosortase"/>
</dbReference>
<organism evidence="10 11">
    <name type="scientific">Paraglaciecola psychrophila 170</name>
    <dbReference type="NCBI Taxonomy" id="1129794"/>
    <lineage>
        <taxon>Bacteria</taxon>
        <taxon>Pseudomonadati</taxon>
        <taxon>Pseudomonadota</taxon>
        <taxon>Gammaproteobacteria</taxon>
        <taxon>Alteromonadales</taxon>
        <taxon>Alteromonadaceae</taxon>
        <taxon>Paraglaciecola</taxon>
    </lineage>
</organism>
<dbReference type="AlphaFoldDB" id="K7ADN2"/>
<feature type="transmembrane region" description="Helical" evidence="8">
    <location>
        <begin position="263"/>
        <end position="284"/>
    </location>
</feature>
<evidence type="ECO:0000259" key="9">
    <source>
        <dbReference type="Pfam" id="PF11984"/>
    </source>
</evidence>
<dbReference type="HOGENOM" id="CLU_039817_1_0_6"/>
<dbReference type="eggNOG" id="COG1269">
    <property type="taxonomic scope" value="Bacteria"/>
</dbReference>
<feature type="transmembrane region" description="Helical" evidence="8">
    <location>
        <begin position="190"/>
        <end position="212"/>
    </location>
</feature>
<dbReference type="NCBIfam" id="TIGR02602">
    <property type="entry name" value="8TM_EpsH"/>
    <property type="match status" value="1"/>
</dbReference>
<dbReference type="Pfam" id="PF09721">
    <property type="entry name" value="Exosortase_EpsH"/>
    <property type="match status" value="1"/>
</dbReference>
<feature type="transmembrane region" description="Helical" evidence="8">
    <location>
        <begin position="50"/>
        <end position="73"/>
    </location>
</feature>
<dbReference type="GO" id="GO:0008233">
    <property type="term" value="F:peptidase activity"/>
    <property type="evidence" value="ECO:0007669"/>
    <property type="project" value="UniProtKB-KW"/>
</dbReference>
<feature type="transmembrane region" description="Helical" evidence="8">
    <location>
        <begin position="304"/>
        <end position="327"/>
    </location>
</feature>
<accession>K7ADN2</accession>
<evidence type="ECO:0000256" key="8">
    <source>
        <dbReference type="SAM" id="Phobius"/>
    </source>
</evidence>
<evidence type="ECO:0000256" key="5">
    <source>
        <dbReference type="ARBA" id="ARBA00022801"/>
    </source>
</evidence>